<accession>A0AAV7UJK9</accession>
<proteinExistence type="predicted"/>
<dbReference type="Proteomes" id="UP001066276">
    <property type="component" value="Chromosome 3_1"/>
</dbReference>
<organism evidence="1 2">
    <name type="scientific">Pleurodeles waltl</name>
    <name type="common">Iberian ribbed newt</name>
    <dbReference type="NCBI Taxonomy" id="8319"/>
    <lineage>
        <taxon>Eukaryota</taxon>
        <taxon>Metazoa</taxon>
        <taxon>Chordata</taxon>
        <taxon>Craniata</taxon>
        <taxon>Vertebrata</taxon>
        <taxon>Euteleostomi</taxon>
        <taxon>Amphibia</taxon>
        <taxon>Batrachia</taxon>
        <taxon>Caudata</taxon>
        <taxon>Salamandroidea</taxon>
        <taxon>Salamandridae</taxon>
        <taxon>Pleurodelinae</taxon>
        <taxon>Pleurodeles</taxon>
    </lineage>
</organism>
<gene>
    <name evidence="1" type="ORF">NDU88_005428</name>
</gene>
<reference evidence="1" key="1">
    <citation type="journal article" date="2022" name="bioRxiv">
        <title>Sequencing and chromosome-scale assembly of the giantPleurodeles waltlgenome.</title>
        <authorList>
            <person name="Brown T."/>
            <person name="Elewa A."/>
            <person name="Iarovenko S."/>
            <person name="Subramanian E."/>
            <person name="Araus A.J."/>
            <person name="Petzold A."/>
            <person name="Susuki M."/>
            <person name="Suzuki K.-i.T."/>
            <person name="Hayashi T."/>
            <person name="Toyoda A."/>
            <person name="Oliveira C."/>
            <person name="Osipova E."/>
            <person name="Leigh N.D."/>
            <person name="Simon A."/>
            <person name="Yun M.H."/>
        </authorList>
    </citation>
    <scope>NUCLEOTIDE SEQUENCE</scope>
    <source>
        <strain evidence="1">20211129_DDA</strain>
        <tissue evidence="1">Liver</tissue>
    </source>
</reference>
<dbReference type="InterPro" id="IPR004244">
    <property type="entry name" value="Transposase_22"/>
</dbReference>
<dbReference type="InterPro" id="IPR042566">
    <property type="entry name" value="L1_C"/>
</dbReference>
<dbReference type="Gene3D" id="3.30.250.20">
    <property type="entry name" value="L1 transposable element, C-terminal domain"/>
    <property type="match status" value="1"/>
</dbReference>
<keyword evidence="2" id="KW-1185">Reference proteome</keyword>
<sequence>MLRSLFGEHLNGHFSLERAHRSLGSQPPSGAPECSIIAYLLHYYDLDNILQLARKLFELHYQGSKLSIYPDFILAVQSARCDFLPAKKLLMKTGLPYALIYPAKLKAALHGKTHLFRNPKRAMKLICRQFKKVDCSDKSTVVDPGGWLGEND</sequence>
<evidence type="ECO:0000313" key="1">
    <source>
        <dbReference type="EMBL" id="KAJ1188669.1"/>
    </source>
</evidence>
<dbReference type="EMBL" id="JANPWB010000005">
    <property type="protein sequence ID" value="KAJ1188669.1"/>
    <property type="molecule type" value="Genomic_DNA"/>
</dbReference>
<dbReference type="AlphaFoldDB" id="A0AAV7UJK9"/>
<dbReference type="PANTHER" id="PTHR11505">
    <property type="entry name" value="L1 TRANSPOSABLE ELEMENT-RELATED"/>
    <property type="match status" value="1"/>
</dbReference>
<comment type="caution">
    <text evidence="1">The sequence shown here is derived from an EMBL/GenBank/DDBJ whole genome shotgun (WGS) entry which is preliminary data.</text>
</comment>
<name>A0AAV7UJK9_PLEWA</name>
<evidence type="ECO:0000313" key="2">
    <source>
        <dbReference type="Proteomes" id="UP001066276"/>
    </source>
</evidence>
<protein>
    <submittedName>
        <fullName evidence="1">Uncharacterized protein</fullName>
    </submittedName>
</protein>